<feature type="region of interest" description="Disordered" evidence="1">
    <location>
        <begin position="89"/>
        <end position="158"/>
    </location>
</feature>
<evidence type="ECO:0000256" key="1">
    <source>
        <dbReference type="SAM" id="MobiDB-lite"/>
    </source>
</evidence>
<name>A0A8E2DKS2_9APHY</name>
<proteinExistence type="predicted"/>
<dbReference type="Proteomes" id="UP000250043">
    <property type="component" value="Unassembled WGS sequence"/>
</dbReference>
<evidence type="ECO:0000313" key="2">
    <source>
        <dbReference type="EMBL" id="OCH90762.1"/>
    </source>
</evidence>
<organism evidence="2 3">
    <name type="scientific">Obba rivulosa</name>
    <dbReference type="NCBI Taxonomy" id="1052685"/>
    <lineage>
        <taxon>Eukaryota</taxon>
        <taxon>Fungi</taxon>
        <taxon>Dikarya</taxon>
        <taxon>Basidiomycota</taxon>
        <taxon>Agaricomycotina</taxon>
        <taxon>Agaricomycetes</taxon>
        <taxon>Polyporales</taxon>
        <taxon>Gelatoporiaceae</taxon>
        <taxon>Obba</taxon>
    </lineage>
</organism>
<evidence type="ECO:0000313" key="3">
    <source>
        <dbReference type="Proteomes" id="UP000250043"/>
    </source>
</evidence>
<sequence>MFGQSGLHGMRYTDPSTPSALPLHIPDTGLRSEQVPCPRELLDMYNSLNSGNDASHLGSTSPHYNELAGIDRSPILTINPLLLSIRSNPDQSQVGEMMDCDMPHRQSRESRSRQLNTSTPPNTSTSSRLSNHTSVPHSHQIAPSASPPESTPSLTNTTPIVSARASPVAVHVNAVQGNSLEQHPFMQESPRYNLRSRANISPATSSQASSRPSGRSAKPRTKQRPTPYLNARPKVLSKCSEHALSTPALLPGKINQSIGPDDIAVLANCSCGRSPQGKRTKKHTVLDHIWDNVPANVASYRSGKRFLCPLRGCSSSMKWDSRHRHVRTTHLRIGSTKCPHCPKVFKSSRIEPIRRHCKTMHGVKGQSNRNSKK</sequence>
<dbReference type="EMBL" id="KV722398">
    <property type="protein sequence ID" value="OCH90762.1"/>
    <property type="molecule type" value="Genomic_DNA"/>
</dbReference>
<feature type="compositionally biased region" description="Basic and acidic residues" evidence="1">
    <location>
        <begin position="101"/>
        <end position="112"/>
    </location>
</feature>
<protein>
    <submittedName>
        <fullName evidence="2">Uncharacterized protein</fullName>
    </submittedName>
</protein>
<gene>
    <name evidence="2" type="ORF">OBBRIDRAFT_887456</name>
</gene>
<feature type="compositionally biased region" description="Low complexity" evidence="1">
    <location>
        <begin position="201"/>
        <end position="216"/>
    </location>
</feature>
<feature type="compositionally biased region" description="Low complexity" evidence="1">
    <location>
        <begin position="116"/>
        <end position="127"/>
    </location>
</feature>
<keyword evidence="3" id="KW-1185">Reference proteome</keyword>
<accession>A0A8E2DKS2</accession>
<feature type="region of interest" description="Disordered" evidence="1">
    <location>
        <begin position="200"/>
        <end position="229"/>
    </location>
</feature>
<dbReference type="AlphaFoldDB" id="A0A8E2DKS2"/>
<reference evidence="2 3" key="1">
    <citation type="submission" date="2016-07" db="EMBL/GenBank/DDBJ databases">
        <title>Draft genome of the white-rot fungus Obba rivulosa 3A-2.</title>
        <authorList>
            <consortium name="DOE Joint Genome Institute"/>
            <person name="Miettinen O."/>
            <person name="Riley R."/>
            <person name="Acob R."/>
            <person name="Barry K."/>
            <person name="Cullen D."/>
            <person name="De Vries R."/>
            <person name="Hainaut M."/>
            <person name="Hatakka A."/>
            <person name="Henrissat B."/>
            <person name="Hilden K."/>
            <person name="Kuo R."/>
            <person name="Labutti K."/>
            <person name="Lipzen A."/>
            <person name="Makela M.R."/>
            <person name="Sandor L."/>
            <person name="Spatafora J.W."/>
            <person name="Grigoriev I.V."/>
            <person name="Hibbett D.S."/>
        </authorList>
    </citation>
    <scope>NUCLEOTIDE SEQUENCE [LARGE SCALE GENOMIC DNA]</scope>
    <source>
        <strain evidence="2 3">3A-2</strain>
    </source>
</reference>
<feature type="compositionally biased region" description="Polar residues" evidence="1">
    <location>
        <begin position="128"/>
        <end position="137"/>
    </location>
</feature>